<evidence type="ECO:0000313" key="9">
    <source>
        <dbReference type="EMBL" id="ESS72925.1"/>
    </source>
</evidence>
<keyword evidence="7" id="KW-0813">Transport</keyword>
<dbReference type="eggNOG" id="COG0848">
    <property type="taxonomic scope" value="Bacteria"/>
</dbReference>
<dbReference type="STRING" id="1116472.MGMO_42c00040"/>
<comment type="subcellular location">
    <subcellularLocation>
        <location evidence="1">Cell membrane</location>
        <topology evidence="1">Single-pass membrane protein</topology>
    </subcellularLocation>
    <subcellularLocation>
        <location evidence="7">Cell membrane</location>
        <topology evidence="7">Single-pass type II membrane protein</topology>
    </subcellularLocation>
</comment>
<evidence type="ECO:0000313" key="10">
    <source>
        <dbReference type="Proteomes" id="UP000017842"/>
    </source>
</evidence>
<keyword evidence="5 8" id="KW-1133">Transmembrane helix</keyword>
<evidence type="ECO:0000256" key="1">
    <source>
        <dbReference type="ARBA" id="ARBA00004162"/>
    </source>
</evidence>
<keyword evidence="3" id="KW-1003">Cell membrane</keyword>
<keyword evidence="7" id="KW-0653">Protein transport</keyword>
<comment type="similarity">
    <text evidence="2 7">Belongs to the ExbD/TolR family.</text>
</comment>
<dbReference type="PANTHER" id="PTHR30558">
    <property type="entry name" value="EXBD MEMBRANE COMPONENT OF PMF-DRIVEN MACROMOLECULE IMPORT SYSTEM"/>
    <property type="match status" value="1"/>
</dbReference>
<sequence length="150" mass="17185">MKFQRKRREKVDITLISMIDVLFVLLLFFMVSTTFNRHTEVKIKLPEANGKEADNHPKSVNVTIDEKGVYFLMSGNEGQSRRLPDQKRETLMRELVRLSQEEKELPFIISADAKTPHQSVMTVLDVAGQVGFDHITFATQESEGSEETDK</sequence>
<evidence type="ECO:0000256" key="8">
    <source>
        <dbReference type="SAM" id="Phobius"/>
    </source>
</evidence>
<gene>
    <name evidence="9" type="ORF">MGMO_42c00040</name>
</gene>
<dbReference type="InterPro" id="IPR003400">
    <property type="entry name" value="ExbD"/>
</dbReference>
<dbReference type="Pfam" id="PF02472">
    <property type="entry name" value="ExbD"/>
    <property type="match status" value="1"/>
</dbReference>
<dbReference type="GO" id="GO:0022857">
    <property type="term" value="F:transmembrane transporter activity"/>
    <property type="evidence" value="ECO:0007669"/>
    <property type="project" value="InterPro"/>
</dbReference>
<name>V5BHZ1_9GAMM</name>
<keyword evidence="10" id="KW-1185">Reference proteome</keyword>
<evidence type="ECO:0000256" key="5">
    <source>
        <dbReference type="ARBA" id="ARBA00022989"/>
    </source>
</evidence>
<dbReference type="Gene3D" id="3.30.420.270">
    <property type="match status" value="1"/>
</dbReference>
<keyword evidence="6 8" id="KW-0472">Membrane</keyword>
<evidence type="ECO:0000256" key="2">
    <source>
        <dbReference type="ARBA" id="ARBA00005811"/>
    </source>
</evidence>
<dbReference type="GO" id="GO:0005886">
    <property type="term" value="C:plasma membrane"/>
    <property type="evidence" value="ECO:0007669"/>
    <property type="project" value="UniProtKB-SubCell"/>
</dbReference>
<evidence type="ECO:0000256" key="7">
    <source>
        <dbReference type="RuleBase" id="RU003879"/>
    </source>
</evidence>
<evidence type="ECO:0000256" key="6">
    <source>
        <dbReference type="ARBA" id="ARBA00023136"/>
    </source>
</evidence>
<protein>
    <submittedName>
        <fullName evidence="9">Biopolymer transport protein ExbD/TolR</fullName>
    </submittedName>
</protein>
<evidence type="ECO:0000256" key="4">
    <source>
        <dbReference type="ARBA" id="ARBA00022692"/>
    </source>
</evidence>
<proteinExistence type="inferred from homology"/>
<organism evidence="9 10">
    <name type="scientific">Methyloglobulus morosus KoM1</name>
    <dbReference type="NCBI Taxonomy" id="1116472"/>
    <lineage>
        <taxon>Bacteria</taxon>
        <taxon>Pseudomonadati</taxon>
        <taxon>Pseudomonadota</taxon>
        <taxon>Gammaproteobacteria</taxon>
        <taxon>Methylococcales</taxon>
        <taxon>Methylococcaceae</taxon>
        <taxon>Methyloglobulus</taxon>
    </lineage>
</organism>
<feature type="transmembrane region" description="Helical" evidence="8">
    <location>
        <begin position="12"/>
        <end position="31"/>
    </location>
</feature>
<dbReference type="EMBL" id="AYLO01000041">
    <property type="protein sequence ID" value="ESS72925.1"/>
    <property type="molecule type" value="Genomic_DNA"/>
</dbReference>
<accession>V5BHZ1</accession>
<evidence type="ECO:0000256" key="3">
    <source>
        <dbReference type="ARBA" id="ARBA00022475"/>
    </source>
</evidence>
<dbReference type="PATRIC" id="fig|1116472.3.peg.1225"/>
<comment type="caution">
    <text evidence="9">The sequence shown here is derived from an EMBL/GenBank/DDBJ whole genome shotgun (WGS) entry which is preliminary data.</text>
</comment>
<keyword evidence="4 7" id="KW-0812">Transmembrane</keyword>
<dbReference type="OrthoDB" id="9793581at2"/>
<dbReference type="Proteomes" id="UP000017842">
    <property type="component" value="Unassembled WGS sequence"/>
</dbReference>
<dbReference type="GO" id="GO:0015031">
    <property type="term" value="P:protein transport"/>
    <property type="evidence" value="ECO:0007669"/>
    <property type="project" value="UniProtKB-KW"/>
</dbReference>
<dbReference type="RefSeq" id="WP_023494065.1">
    <property type="nucleotide sequence ID" value="NZ_AYLO01000041.1"/>
</dbReference>
<dbReference type="AlphaFoldDB" id="V5BHZ1"/>
<reference evidence="9 10" key="1">
    <citation type="journal article" date="2013" name="Genome Announc.">
        <title>Draft Genome Sequence of the Methanotrophic Gammaproteobacterium Methyloglobulus morosus DSM 22980 Strain KoM1.</title>
        <authorList>
            <person name="Poehlein A."/>
            <person name="Deutzmann J.S."/>
            <person name="Daniel R."/>
            <person name="Simeonova D.D."/>
        </authorList>
    </citation>
    <scope>NUCLEOTIDE SEQUENCE [LARGE SCALE GENOMIC DNA]</scope>
    <source>
        <strain evidence="9 10">KoM1</strain>
    </source>
</reference>
<dbReference type="PANTHER" id="PTHR30558:SF3">
    <property type="entry name" value="BIOPOLYMER TRANSPORT PROTEIN EXBD-RELATED"/>
    <property type="match status" value="1"/>
</dbReference>